<dbReference type="Proteomes" id="UP001500298">
    <property type="component" value="Unassembled WGS sequence"/>
</dbReference>
<keyword evidence="3" id="KW-1185">Reference proteome</keyword>
<comment type="caution">
    <text evidence="2">The sequence shown here is derived from an EMBL/GenBank/DDBJ whole genome shotgun (WGS) entry which is preliminary data.</text>
</comment>
<dbReference type="PANTHER" id="PTHR43617">
    <property type="entry name" value="L-AMINO ACID N-ACETYLTRANSFERASE"/>
    <property type="match status" value="1"/>
</dbReference>
<dbReference type="Pfam" id="PF13508">
    <property type="entry name" value="Acetyltransf_7"/>
    <property type="match status" value="1"/>
</dbReference>
<dbReference type="InterPro" id="IPR050276">
    <property type="entry name" value="MshD_Acetyltransferase"/>
</dbReference>
<reference evidence="3" key="1">
    <citation type="journal article" date="2019" name="Int. J. Syst. Evol. Microbiol.">
        <title>The Global Catalogue of Microorganisms (GCM) 10K type strain sequencing project: providing services to taxonomists for standard genome sequencing and annotation.</title>
        <authorList>
            <consortium name="The Broad Institute Genomics Platform"/>
            <consortium name="The Broad Institute Genome Sequencing Center for Infectious Disease"/>
            <person name="Wu L."/>
            <person name="Ma J."/>
        </authorList>
    </citation>
    <scope>NUCLEOTIDE SEQUENCE [LARGE SCALE GENOMIC DNA]</scope>
    <source>
        <strain evidence="3">JCM 18326</strain>
    </source>
</reference>
<name>A0ABP9D6W3_9BACT</name>
<dbReference type="EMBL" id="BAABJX010000020">
    <property type="protein sequence ID" value="GAA4828919.1"/>
    <property type="molecule type" value="Genomic_DNA"/>
</dbReference>
<dbReference type="InterPro" id="IPR000182">
    <property type="entry name" value="GNAT_dom"/>
</dbReference>
<dbReference type="CDD" id="cd04301">
    <property type="entry name" value="NAT_SF"/>
    <property type="match status" value="1"/>
</dbReference>
<dbReference type="RefSeq" id="WP_345370175.1">
    <property type="nucleotide sequence ID" value="NZ_BAABJX010000020.1"/>
</dbReference>
<feature type="domain" description="N-acetyltransferase" evidence="1">
    <location>
        <begin position="7"/>
        <end position="146"/>
    </location>
</feature>
<dbReference type="SUPFAM" id="SSF55729">
    <property type="entry name" value="Acyl-CoA N-acyltransferases (Nat)"/>
    <property type="match status" value="1"/>
</dbReference>
<gene>
    <name evidence="2" type="ORF">GCM10023331_12590</name>
</gene>
<proteinExistence type="predicted"/>
<dbReference type="PROSITE" id="PS51186">
    <property type="entry name" value="GNAT"/>
    <property type="match status" value="1"/>
</dbReference>
<accession>A0ABP9D6W3</accession>
<organism evidence="2 3">
    <name type="scientific">Algivirga pacifica</name>
    <dbReference type="NCBI Taxonomy" id="1162670"/>
    <lineage>
        <taxon>Bacteria</taxon>
        <taxon>Pseudomonadati</taxon>
        <taxon>Bacteroidota</taxon>
        <taxon>Cytophagia</taxon>
        <taxon>Cytophagales</taxon>
        <taxon>Flammeovirgaceae</taxon>
        <taxon>Algivirga</taxon>
    </lineage>
</organism>
<dbReference type="InterPro" id="IPR016181">
    <property type="entry name" value="Acyl_CoA_acyltransferase"/>
</dbReference>
<protein>
    <recommendedName>
        <fullName evidence="1">N-acetyltransferase domain-containing protein</fullName>
    </recommendedName>
</protein>
<dbReference type="Gene3D" id="3.40.630.30">
    <property type="match status" value="1"/>
</dbReference>
<evidence type="ECO:0000313" key="3">
    <source>
        <dbReference type="Proteomes" id="UP001500298"/>
    </source>
</evidence>
<evidence type="ECO:0000259" key="1">
    <source>
        <dbReference type="PROSITE" id="PS51186"/>
    </source>
</evidence>
<sequence>MSIAVKNTIKNETLGHSTKEIAQFLETHLEEYGDPLEDILKCMDYALSSEPGKGGAIYVAEKEGEIVGASILNDTGMSGYIPGNILVYIAVDGEHRGEGIGKSLMNDILKHTKGDIALHVEKDNPAQKLYEKVGFEKKYVEMRLAR</sequence>
<evidence type="ECO:0000313" key="2">
    <source>
        <dbReference type="EMBL" id="GAA4828919.1"/>
    </source>
</evidence>